<dbReference type="EMBL" id="CAOQHR010000006">
    <property type="protein sequence ID" value="CAI6336440.1"/>
    <property type="molecule type" value="Genomic_DNA"/>
</dbReference>
<reference evidence="3" key="1">
    <citation type="submission" date="2023-01" db="EMBL/GenBank/DDBJ databases">
        <authorList>
            <person name="Van Ghelder C."/>
            <person name="Rancurel C."/>
        </authorList>
    </citation>
    <scope>NUCLEOTIDE SEQUENCE</scope>
    <source>
        <strain evidence="3">CNCM I-4278</strain>
    </source>
</reference>
<accession>A0A9W4XPX2</accession>
<organism evidence="3 4">
    <name type="scientific">Periconia digitata</name>
    <dbReference type="NCBI Taxonomy" id="1303443"/>
    <lineage>
        <taxon>Eukaryota</taxon>
        <taxon>Fungi</taxon>
        <taxon>Dikarya</taxon>
        <taxon>Ascomycota</taxon>
        <taxon>Pezizomycotina</taxon>
        <taxon>Dothideomycetes</taxon>
        <taxon>Pleosporomycetidae</taxon>
        <taxon>Pleosporales</taxon>
        <taxon>Massarineae</taxon>
        <taxon>Periconiaceae</taxon>
        <taxon>Periconia</taxon>
    </lineage>
</organism>
<evidence type="ECO:0000313" key="4">
    <source>
        <dbReference type="Proteomes" id="UP001152607"/>
    </source>
</evidence>
<protein>
    <recommendedName>
        <fullName evidence="5">Nucleoside phosphorylase domain-containing protein</fullName>
    </recommendedName>
</protein>
<dbReference type="Pfam" id="PF00023">
    <property type="entry name" value="Ank"/>
    <property type="match status" value="1"/>
</dbReference>
<dbReference type="InterPro" id="IPR053137">
    <property type="entry name" value="NLR-like"/>
</dbReference>
<dbReference type="GO" id="GO:0009116">
    <property type="term" value="P:nucleoside metabolic process"/>
    <property type="evidence" value="ECO:0007669"/>
    <property type="project" value="InterPro"/>
</dbReference>
<feature type="compositionally biased region" description="Polar residues" evidence="2">
    <location>
        <begin position="334"/>
        <end position="343"/>
    </location>
</feature>
<dbReference type="PROSITE" id="PS50088">
    <property type="entry name" value="ANK_REPEAT"/>
    <property type="match status" value="1"/>
</dbReference>
<dbReference type="GO" id="GO:0003824">
    <property type="term" value="F:catalytic activity"/>
    <property type="evidence" value="ECO:0007669"/>
    <property type="project" value="InterPro"/>
</dbReference>
<comment type="caution">
    <text evidence="3">The sequence shown here is derived from an EMBL/GenBank/DDBJ whole genome shotgun (WGS) entry which is preliminary data.</text>
</comment>
<dbReference type="InterPro" id="IPR036770">
    <property type="entry name" value="Ankyrin_rpt-contain_sf"/>
</dbReference>
<name>A0A9W4XPX2_9PLEO</name>
<evidence type="ECO:0000256" key="2">
    <source>
        <dbReference type="SAM" id="MobiDB-lite"/>
    </source>
</evidence>
<dbReference type="InterPro" id="IPR002110">
    <property type="entry name" value="Ankyrin_rpt"/>
</dbReference>
<dbReference type="Gene3D" id="3.40.50.1580">
    <property type="entry name" value="Nucleoside phosphorylase domain"/>
    <property type="match status" value="1"/>
</dbReference>
<dbReference type="AlphaFoldDB" id="A0A9W4XPX2"/>
<feature type="region of interest" description="Disordered" evidence="2">
    <location>
        <begin position="326"/>
        <end position="346"/>
    </location>
</feature>
<evidence type="ECO:0000313" key="3">
    <source>
        <dbReference type="EMBL" id="CAI6336440.1"/>
    </source>
</evidence>
<dbReference type="SUPFAM" id="SSF53167">
    <property type="entry name" value="Purine and uridine phosphorylases"/>
    <property type="match status" value="1"/>
</dbReference>
<keyword evidence="1" id="KW-0040">ANK repeat</keyword>
<gene>
    <name evidence="3" type="ORF">PDIGIT_LOCUS9539</name>
</gene>
<feature type="repeat" description="ANK" evidence="1">
    <location>
        <begin position="492"/>
        <end position="524"/>
    </location>
</feature>
<dbReference type="SMART" id="SM00248">
    <property type="entry name" value="ANK"/>
    <property type="match status" value="4"/>
</dbReference>
<dbReference type="Gene3D" id="1.25.40.20">
    <property type="entry name" value="Ankyrin repeat-containing domain"/>
    <property type="match status" value="1"/>
</dbReference>
<dbReference type="InterPro" id="IPR035994">
    <property type="entry name" value="Nucleoside_phosphorylase_sf"/>
</dbReference>
<proteinExistence type="predicted"/>
<evidence type="ECO:0008006" key="5">
    <source>
        <dbReference type="Google" id="ProtNLM"/>
    </source>
</evidence>
<dbReference type="OrthoDB" id="1577640at2759"/>
<dbReference type="SUPFAM" id="SSF48403">
    <property type="entry name" value="Ankyrin repeat"/>
    <property type="match status" value="1"/>
</dbReference>
<dbReference type="Proteomes" id="UP001152607">
    <property type="component" value="Unassembled WGS sequence"/>
</dbReference>
<dbReference type="PANTHER" id="PTHR46082">
    <property type="entry name" value="ATP/GTP-BINDING PROTEIN-RELATED"/>
    <property type="match status" value="1"/>
</dbReference>
<dbReference type="PROSITE" id="PS50297">
    <property type="entry name" value="ANK_REP_REGION"/>
    <property type="match status" value="1"/>
</dbReference>
<dbReference type="PANTHER" id="PTHR46082:SF11">
    <property type="entry name" value="AAA+ ATPASE DOMAIN-CONTAINING PROTEIN-RELATED"/>
    <property type="match status" value="1"/>
</dbReference>
<keyword evidence="4" id="KW-1185">Reference proteome</keyword>
<evidence type="ECO:0000256" key="1">
    <source>
        <dbReference type="PROSITE-ProRule" id="PRU00023"/>
    </source>
</evidence>
<sequence length="762" mass="83942">MARRPEHDKYTVGWLCAIPIELAAARGVLDEVHEQYETGGCIFTLGSVAWHNIVVACLPAGQMGISPAAVVASKTRAAFPNIKFGLMVGIGGGVPSNAEAMNSVRLGDVVVSQPLGTFGGVIQYDMGKVTPGGFLRTAQLNSPPTILLSAIALMKANEAGGLSNMHHHMAQLESLARSNIFRRDQTTEDVLFSSDYNHSEGGQTCRNCSRDMIVQRPQRQQGREVLVHYGNIASGNKVIKDGLERDRISQMLGGILCFEMEAAGLMNHFECLVIRGICDYADSHKNKTWQAYAAGTAAAYAKELLLTIPGEQINNLPTMNESLGRKSETHIFPPSTTTATKSPGPTMAPIAYPVTLPKLHATDWISPSNFVHAVRQHVEFTQRLETAHPEISQLLREADISEWLRRARITEWFRRAEESDIPEIIEYLLDSGLDPNSLSYYCNDDESTEPACPHISILAYSWGLSMGHAKQSKIFIDLANRGADVVDYRMANGMTALHKAIQAKNRTILAEMIQRGANIHSRVQALMPESQSDLEGYTPLLLAFHFGSLSLAKLCIDRYDCEIDVKVNGSQLLEQAMLSSKDESYELVNQTVQYLLEHGADPNSFGFDGEPLCFLARRLDRRDFFWSLIEHGVNVNVRNRRGTLLIVDAILQSETDVVEAILKTGTLTIATCKTAMPYANNDSDGRWIRRLLNGEIARLKSGVPAPTPIVKPTTKVPSNSSSSIASQRIELQVPSDNVPRRKSQPTVRGRMKNTLKGFFGSI</sequence>